<sequence length="84" mass="9582">MIAFKTAMLTTLIGTFWEDILSSVVISKLEVLGDTVDDRYDDIDPPEIPFFLMPVATPALYCGRRFHRLLIPCLNRHRSRVADS</sequence>
<gene>
    <name evidence="1" type="ORF">CLOSTHATH_00026</name>
</gene>
<reference evidence="1 2" key="1">
    <citation type="submission" date="2010-01" db="EMBL/GenBank/DDBJ databases">
        <authorList>
            <person name="Weinstock G."/>
            <person name="Sodergren E."/>
            <person name="Clifton S."/>
            <person name="Fulton L."/>
            <person name="Fulton B."/>
            <person name="Courtney L."/>
            <person name="Fronick C."/>
            <person name="Harrison M."/>
            <person name="Strong C."/>
            <person name="Farmer C."/>
            <person name="Delahaunty K."/>
            <person name="Markovic C."/>
            <person name="Hall O."/>
            <person name="Minx P."/>
            <person name="Tomlinson C."/>
            <person name="Mitreva M."/>
            <person name="Nelson J."/>
            <person name="Hou S."/>
            <person name="Wollam A."/>
            <person name="Pepin K.H."/>
            <person name="Johnson M."/>
            <person name="Bhonagiri V."/>
            <person name="Nash W.E."/>
            <person name="Warren W."/>
            <person name="Chinwalla A."/>
            <person name="Mardis E.R."/>
            <person name="Wilson R.K."/>
        </authorList>
    </citation>
    <scope>NUCLEOTIDE SEQUENCE [LARGE SCALE GENOMIC DNA]</scope>
    <source>
        <strain evidence="1 2">DSM 13479</strain>
    </source>
</reference>
<proteinExistence type="predicted"/>
<dbReference type="Proteomes" id="UP000004968">
    <property type="component" value="Unassembled WGS sequence"/>
</dbReference>
<protein>
    <submittedName>
        <fullName evidence="1">Uncharacterized protein</fullName>
    </submittedName>
</protein>
<name>D3A8W3_9FIRM</name>
<comment type="caution">
    <text evidence="1">The sequence shown here is derived from an EMBL/GenBank/DDBJ whole genome shotgun (WGS) entry which is preliminary data.</text>
</comment>
<dbReference type="AlphaFoldDB" id="D3A8W3"/>
<evidence type="ECO:0000313" key="1">
    <source>
        <dbReference type="EMBL" id="EFD01768.1"/>
    </source>
</evidence>
<accession>D3A8W3</accession>
<organism evidence="1 2">
    <name type="scientific">Hungatella hathewayi DSM 13479</name>
    <dbReference type="NCBI Taxonomy" id="566550"/>
    <lineage>
        <taxon>Bacteria</taxon>
        <taxon>Bacillati</taxon>
        <taxon>Bacillota</taxon>
        <taxon>Clostridia</taxon>
        <taxon>Lachnospirales</taxon>
        <taxon>Lachnospiraceae</taxon>
        <taxon>Hungatella</taxon>
    </lineage>
</organism>
<dbReference type="HOGENOM" id="CLU_2523024_0_0_9"/>
<evidence type="ECO:0000313" key="2">
    <source>
        <dbReference type="Proteomes" id="UP000004968"/>
    </source>
</evidence>
<dbReference type="EMBL" id="ACIO01000001">
    <property type="protein sequence ID" value="EFD01768.1"/>
    <property type="molecule type" value="Genomic_DNA"/>
</dbReference>